<dbReference type="Proteomes" id="UP001152798">
    <property type="component" value="Chromosome 6"/>
</dbReference>
<evidence type="ECO:0000256" key="4">
    <source>
        <dbReference type="ARBA" id="ARBA00023273"/>
    </source>
</evidence>
<sequence>MCVINIVYRYRKSERAVEALDGGGARPYLDPGLTARDLPPLIPLLSRDRSLKLYKNRPYTGHCPTLKFRIGKRYGASTQEIIREMGERGVWAKRMLESHYRQVDPLKGLLVGGDFRPIEKTKGQMNPPAGRSKRYILGYTGFIPGMNFSYGKSYANLAEESFDRFNVQRRAALERKKAGDLSWRAKARGTQKLPETYPHDKLNAALLDYDEKNRYRDEHISPEQPPIAGYTGHIPRIKSSEASLSLRYHEAAKKGLYLLQQALLEKNFTTAEVTHKIIKYEGKDVLEQCTARGRFERFSSEDTMSERKKGSGFPPAHKARSTQQWLQKNIPEFISASDWPSGSPDLNPLDYRLWSELERMACHRAHPNLESLENLWSKQLSAFLKKYYMLLLMTGHRD</sequence>
<evidence type="ECO:0000256" key="1">
    <source>
        <dbReference type="ARBA" id="ARBA00004430"/>
    </source>
</evidence>
<dbReference type="PANTHER" id="PTHR22146">
    <property type="entry name" value="CAT EYE SYNDROME CRITICAL REGION PROTEIN 6"/>
    <property type="match status" value="1"/>
</dbReference>
<reference evidence="7" key="1">
    <citation type="submission" date="2022-01" db="EMBL/GenBank/DDBJ databases">
        <authorList>
            <person name="King R."/>
        </authorList>
    </citation>
    <scope>NUCLEOTIDE SEQUENCE</scope>
</reference>
<evidence type="ECO:0000256" key="5">
    <source>
        <dbReference type="ARBA" id="ARBA00035661"/>
    </source>
</evidence>
<dbReference type="InterPro" id="IPR018902">
    <property type="entry name" value="CMI2A-C-like_dom"/>
</dbReference>
<evidence type="ECO:0000313" key="8">
    <source>
        <dbReference type="Proteomes" id="UP001152798"/>
    </source>
</evidence>
<name>A0A9P0MRB1_NEZVI</name>
<dbReference type="InterPro" id="IPR036397">
    <property type="entry name" value="RNaseH_sf"/>
</dbReference>
<dbReference type="EMBL" id="OV725082">
    <property type="protein sequence ID" value="CAH1404333.1"/>
    <property type="molecule type" value="Genomic_DNA"/>
</dbReference>
<keyword evidence="2" id="KW-0963">Cytoplasm</keyword>
<dbReference type="GO" id="GO:0005930">
    <property type="term" value="C:axoneme"/>
    <property type="evidence" value="ECO:0007669"/>
    <property type="project" value="UniProtKB-SubCell"/>
</dbReference>
<dbReference type="Gene3D" id="3.30.420.10">
    <property type="entry name" value="Ribonuclease H-like superfamily/Ribonuclease H"/>
    <property type="match status" value="1"/>
</dbReference>
<organism evidence="7 8">
    <name type="scientific">Nezara viridula</name>
    <name type="common">Southern green stink bug</name>
    <name type="synonym">Cimex viridulus</name>
    <dbReference type="NCBI Taxonomy" id="85310"/>
    <lineage>
        <taxon>Eukaryota</taxon>
        <taxon>Metazoa</taxon>
        <taxon>Ecdysozoa</taxon>
        <taxon>Arthropoda</taxon>
        <taxon>Hexapoda</taxon>
        <taxon>Insecta</taxon>
        <taxon>Pterygota</taxon>
        <taxon>Neoptera</taxon>
        <taxon>Paraneoptera</taxon>
        <taxon>Hemiptera</taxon>
        <taxon>Heteroptera</taxon>
        <taxon>Panheteroptera</taxon>
        <taxon>Pentatomomorpha</taxon>
        <taxon>Pentatomoidea</taxon>
        <taxon>Pentatomidae</taxon>
        <taxon>Pentatominae</taxon>
        <taxon>Nezara</taxon>
    </lineage>
</organism>
<dbReference type="GO" id="GO:0015630">
    <property type="term" value="C:microtubule cytoskeleton"/>
    <property type="evidence" value="ECO:0007669"/>
    <property type="project" value="UniProtKB-ARBA"/>
</dbReference>
<dbReference type="AlphaFoldDB" id="A0A9P0MRB1"/>
<evidence type="ECO:0000256" key="2">
    <source>
        <dbReference type="ARBA" id="ARBA00022490"/>
    </source>
</evidence>
<proteinExistence type="inferred from homology"/>
<keyword evidence="3" id="KW-0206">Cytoskeleton</keyword>
<comment type="subcellular location">
    <subcellularLocation>
        <location evidence="1">Cytoplasm</location>
        <location evidence="1">Cytoskeleton</location>
        <location evidence="1">Cilium axoneme</location>
    </subcellularLocation>
</comment>
<evidence type="ECO:0000256" key="3">
    <source>
        <dbReference type="ARBA" id="ARBA00023212"/>
    </source>
</evidence>
<dbReference type="Pfam" id="PF10629">
    <property type="entry name" value="CMI2B-like"/>
    <property type="match status" value="1"/>
</dbReference>
<accession>A0A9P0MRB1</accession>
<keyword evidence="8" id="KW-1185">Reference proteome</keyword>
<gene>
    <name evidence="7" type="ORF">NEZAVI_LOCUS12763</name>
</gene>
<evidence type="ECO:0000259" key="6">
    <source>
        <dbReference type="Pfam" id="PF10629"/>
    </source>
</evidence>
<protein>
    <recommendedName>
        <fullName evidence="6">Ciliary microtubule inner protein 2A-C-like domain-containing protein</fullName>
    </recommendedName>
</protein>
<dbReference type="GO" id="GO:0003676">
    <property type="term" value="F:nucleic acid binding"/>
    <property type="evidence" value="ECO:0007669"/>
    <property type="project" value="InterPro"/>
</dbReference>
<evidence type="ECO:0000313" key="7">
    <source>
        <dbReference type="EMBL" id="CAH1404333.1"/>
    </source>
</evidence>
<dbReference type="PANTHER" id="PTHR22146:SF17">
    <property type="entry name" value="PROTEIN FAM166B-LIKE PROTEIN"/>
    <property type="match status" value="1"/>
</dbReference>
<keyword evidence="4" id="KW-0966">Cell projection</keyword>
<feature type="domain" description="Ciliary microtubule inner protein 2A-C-like" evidence="6">
    <location>
        <begin position="59"/>
        <end position="83"/>
    </location>
</feature>
<comment type="similarity">
    <text evidence="5">Belongs to the CIMIP2 family.</text>
</comment>
<dbReference type="OrthoDB" id="8181742at2759"/>